<feature type="transmembrane region" description="Helical" evidence="18">
    <location>
        <begin position="520"/>
        <end position="542"/>
    </location>
</feature>
<evidence type="ECO:0000259" key="19">
    <source>
        <dbReference type="SMART" id="SM01420"/>
    </source>
</evidence>
<evidence type="ECO:0000256" key="3">
    <source>
        <dbReference type="ARBA" id="ARBA00022475"/>
    </source>
</evidence>
<accession>A0A7K5Y5B0</accession>
<dbReference type="OrthoDB" id="2373987at2759"/>
<dbReference type="PANTHER" id="PTHR10117:SF76">
    <property type="entry name" value="SHORT TRANSIENT RECEPTOR POTENTIAL CHANNEL 5"/>
    <property type="match status" value="1"/>
</dbReference>
<comment type="catalytic activity">
    <reaction evidence="15">
        <text>Ca(2+)(in) = Ca(2+)(out)</text>
        <dbReference type="Rhea" id="RHEA:29671"/>
        <dbReference type="ChEBI" id="CHEBI:29108"/>
    </reaction>
</comment>
<evidence type="ECO:0000256" key="7">
    <source>
        <dbReference type="ARBA" id="ARBA00022737"/>
    </source>
</evidence>
<dbReference type="GO" id="GO:0051480">
    <property type="term" value="P:regulation of cytosolic calcium ion concentration"/>
    <property type="evidence" value="ECO:0007669"/>
    <property type="project" value="TreeGrafter"/>
</dbReference>
<evidence type="ECO:0000313" key="20">
    <source>
        <dbReference type="EMBL" id="NWU60518.1"/>
    </source>
</evidence>
<dbReference type="GO" id="GO:0070679">
    <property type="term" value="F:inositol 1,4,5 trisphosphate binding"/>
    <property type="evidence" value="ECO:0007669"/>
    <property type="project" value="TreeGrafter"/>
</dbReference>
<keyword evidence="8" id="KW-0106">Calcium</keyword>
<dbReference type="GO" id="GO:0005886">
    <property type="term" value="C:plasma membrane"/>
    <property type="evidence" value="ECO:0007669"/>
    <property type="project" value="UniProtKB-SubCell"/>
</dbReference>
<feature type="non-terminal residue" evidence="20">
    <location>
        <position position="989"/>
    </location>
</feature>
<dbReference type="AlphaFoldDB" id="A0A7K5Y5B0"/>
<keyword evidence="11" id="KW-0406">Ion transport</keyword>
<feature type="region of interest" description="Disordered" evidence="17">
    <location>
        <begin position="767"/>
        <end position="797"/>
    </location>
</feature>
<evidence type="ECO:0000256" key="2">
    <source>
        <dbReference type="ARBA" id="ARBA00022448"/>
    </source>
</evidence>
<evidence type="ECO:0000256" key="8">
    <source>
        <dbReference type="ARBA" id="ARBA00022837"/>
    </source>
</evidence>
<keyword evidence="21" id="KW-1185">Reference proteome</keyword>
<evidence type="ECO:0000256" key="15">
    <source>
        <dbReference type="ARBA" id="ARBA00036634"/>
    </source>
</evidence>
<feature type="transmembrane region" description="Helical" evidence="18">
    <location>
        <begin position="599"/>
        <end position="621"/>
    </location>
</feature>
<dbReference type="GO" id="GO:0034703">
    <property type="term" value="C:cation channel complex"/>
    <property type="evidence" value="ECO:0007669"/>
    <property type="project" value="TreeGrafter"/>
</dbReference>
<feature type="domain" description="Transient receptor ion channel" evidence="19">
    <location>
        <begin position="176"/>
        <end position="238"/>
    </location>
</feature>
<keyword evidence="6 18" id="KW-0812">Transmembrane</keyword>
<feature type="non-terminal residue" evidence="20">
    <location>
        <position position="1"/>
    </location>
</feature>
<reference evidence="20 21" key="1">
    <citation type="submission" date="2019-09" db="EMBL/GenBank/DDBJ databases">
        <title>Bird 10,000 Genomes (B10K) Project - Family phase.</title>
        <authorList>
            <person name="Zhang G."/>
        </authorList>
    </citation>
    <scope>NUCLEOTIDE SEQUENCE [LARGE SCALE GENOMIC DNA]</scope>
    <source>
        <strain evidence="20">B10K-DU-027-49</strain>
        <tissue evidence="20">Muscle</tissue>
    </source>
</reference>
<evidence type="ECO:0000256" key="17">
    <source>
        <dbReference type="SAM" id="MobiDB-lite"/>
    </source>
</evidence>
<keyword evidence="16" id="KW-0175">Coiled coil</keyword>
<evidence type="ECO:0000256" key="16">
    <source>
        <dbReference type="SAM" id="Coils"/>
    </source>
</evidence>
<dbReference type="Gene3D" id="1.25.40.20">
    <property type="entry name" value="Ankyrin repeat-containing domain"/>
    <property type="match status" value="1"/>
</dbReference>
<dbReference type="NCBIfam" id="TIGR00870">
    <property type="entry name" value="trp"/>
    <property type="match status" value="1"/>
</dbReference>
<evidence type="ECO:0000256" key="14">
    <source>
        <dbReference type="ARBA" id="ARBA00023303"/>
    </source>
</evidence>
<protein>
    <submittedName>
        <fullName evidence="20">TRPC5 protein</fullName>
    </submittedName>
</protein>
<dbReference type="InterPro" id="IPR002153">
    <property type="entry name" value="TRPC_channel"/>
</dbReference>
<dbReference type="SUPFAM" id="SSF48403">
    <property type="entry name" value="Ankyrin repeat"/>
    <property type="match status" value="1"/>
</dbReference>
<dbReference type="GO" id="GO:0015279">
    <property type="term" value="F:store-operated calcium channel activity"/>
    <property type="evidence" value="ECO:0007669"/>
    <property type="project" value="TreeGrafter"/>
</dbReference>
<keyword evidence="3" id="KW-1003">Cell membrane</keyword>
<feature type="compositionally biased region" description="Polar residues" evidence="17">
    <location>
        <begin position="770"/>
        <end position="779"/>
    </location>
</feature>
<feature type="coiled-coil region" evidence="16">
    <location>
        <begin position="227"/>
        <end position="254"/>
    </location>
</feature>
<dbReference type="FunFam" id="1.10.287.70:FF:000266">
    <property type="entry name" value="Transient receptor potential cation channel subfamily c member 1"/>
    <property type="match status" value="1"/>
</dbReference>
<evidence type="ECO:0000256" key="9">
    <source>
        <dbReference type="ARBA" id="ARBA00022989"/>
    </source>
</evidence>
<keyword evidence="4" id="KW-0109">Calcium transport</keyword>
<dbReference type="Pfam" id="PF12796">
    <property type="entry name" value="Ank_2"/>
    <property type="match status" value="1"/>
</dbReference>
<evidence type="ECO:0000256" key="1">
    <source>
        <dbReference type="ARBA" id="ARBA00004651"/>
    </source>
</evidence>
<dbReference type="InterPro" id="IPR005821">
    <property type="entry name" value="Ion_trans_dom"/>
</dbReference>
<dbReference type="PRINTS" id="PR01646">
    <property type="entry name" value="TRPCHANNEL5"/>
</dbReference>
<dbReference type="PRINTS" id="PR01097">
    <property type="entry name" value="TRNSRECEPTRP"/>
</dbReference>
<feature type="transmembrane region" description="Helical" evidence="18">
    <location>
        <begin position="571"/>
        <end position="587"/>
    </location>
</feature>
<evidence type="ECO:0000313" key="21">
    <source>
        <dbReference type="Proteomes" id="UP000522270"/>
    </source>
</evidence>
<dbReference type="Pfam" id="PF00023">
    <property type="entry name" value="Ank"/>
    <property type="match status" value="1"/>
</dbReference>
<evidence type="ECO:0000256" key="13">
    <source>
        <dbReference type="ARBA" id="ARBA00023157"/>
    </source>
</evidence>
<sequence length="989" mass="113842">MAQLYYKKVNYSPYRDRIPLQIVRAEAELSVEEKAYLSAVEKGDYASVKHALQEAEIYYNININCMDPLGRSALLIAIENENLEIMELLLNHSVYVGDALLYAIRKEVVGAVELLLNYRKPSGEKQVPTLMMDTQFSEFTPDITPIMLAAHTNNYEIIKLLVQRRVTIPRPHQIRCNCVECVSSLEVDSLRHSRSRLNIYKALASPSLIALSSEDPILTAFRLGWELKELSKVENEFKAEYEELSQQCKRFAKDLLDQARSSRELEIILNHRDDQSEELDPQKCHDLAKLKVAIKYHQKEFVAQPNCQQLLATLWYDGFPGWRRKHWVVKLLTCVTIGLLFPLLSVAYLIAPKSRLGLFIKKPFIKFICHTGSYLTFLFMLLLASQHIVRTDLHMQGPPPTIVEWMILPWVLGFIWGEIKEMWDGGFNEYVHDWWNLMDFAMNSLYLATISLKIVAYVKYNGSRPREEWEMWHPTLIAEALFAISNILSSLRLISLFTANSHLGPLQISLGRMLLDILKFLFIYCLVLLAFANGLNQLYFYYETSASEEPNNCKGIRCEKQNNAFSTLFETLQSLFWSVFGLLNLYVTNVKARHEFTEFVGATMFGTYNVISLVVLLNMLIAMMNNSYQLIADHADIEWKFARTKLWMSYFDEGATLPPPFNIVPSPKSVWYLCKWIHNRLCPGSDSDNEQKRHENLKTFTERHADNLIQNQHYQEVIRNLVKRYVAAMIRTSKTNEGLTEENFKELKQDISSFRYEVLDLLGNRRPQRRSYSTSSTEVSQKDETNEDGAGEKPKAKSVSFNVANKKKDFNVSALIKTMSGINMVEEKPKSNGISKRSFVRNGNRVQRLSSSKKESFKRLGLLFSKMNGHVPEPSSEPMYTISDGIIQPHYMWKDIKYSQIDKDKEENCSKSEINLNEVDYSGNTRLRGQSKECPVVCTSSLHCASSICSSNSKLIDSSEDVFDSWGEACDLFMNQWKDGQEDHVTTRL</sequence>
<feature type="transmembrane region" description="Helical" evidence="18">
    <location>
        <begin position="327"/>
        <end position="351"/>
    </location>
</feature>
<dbReference type="Pfam" id="PF08344">
    <property type="entry name" value="TRP_2"/>
    <property type="match status" value="1"/>
</dbReference>
<organism evidence="20 21">
    <name type="scientific">Pterocles burchelli</name>
    <dbReference type="NCBI Taxonomy" id="2585816"/>
    <lineage>
        <taxon>Eukaryota</taxon>
        <taxon>Metazoa</taxon>
        <taxon>Chordata</taxon>
        <taxon>Craniata</taxon>
        <taxon>Vertebrata</taxon>
        <taxon>Euteleostomi</taxon>
        <taxon>Archelosauria</taxon>
        <taxon>Archosauria</taxon>
        <taxon>Dinosauria</taxon>
        <taxon>Saurischia</taxon>
        <taxon>Theropoda</taxon>
        <taxon>Coelurosauria</taxon>
        <taxon>Aves</taxon>
        <taxon>Neognathae</taxon>
        <taxon>Neoaves</taxon>
        <taxon>Columbimorphae</taxon>
        <taxon>Pterocliformes</taxon>
        <taxon>Pteroclidae</taxon>
        <taxon>Pterocles</taxon>
    </lineage>
</organism>
<name>A0A7K5Y5B0_9AVES</name>
<evidence type="ECO:0000256" key="11">
    <source>
        <dbReference type="ARBA" id="ARBA00023065"/>
    </source>
</evidence>
<dbReference type="Pfam" id="PF00520">
    <property type="entry name" value="Ion_trans"/>
    <property type="match status" value="1"/>
</dbReference>
<keyword evidence="14" id="KW-0407">Ion channel</keyword>
<keyword evidence="13" id="KW-1015">Disulfide bond</keyword>
<dbReference type="Proteomes" id="UP000522270">
    <property type="component" value="Unassembled WGS sequence"/>
</dbReference>
<dbReference type="InterPro" id="IPR005461">
    <property type="entry name" value="TRPC5_channel"/>
</dbReference>
<keyword evidence="5" id="KW-0107">Calcium channel</keyword>
<dbReference type="FunFam" id="1.25.40.20:FF:000023">
    <property type="entry name" value="short transient receptor potential channel 4 isoform X1"/>
    <property type="match status" value="1"/>
</dbReference>
<dbReference type="EMBL" id="VYZE01000005">
    <property type="protein sequence ID" value="NWU60518.1"/>
    <property type="molecule type" value="Genomic_DNA"/>
</dbReference>
<comment type="subcellular location">
    <subcellularLocation>
        <location evidence="1">Cell membrane</location>
        <topology evidence="1">Multi-pass membrane protein</topology>
    </subcellularLocation>
</comment>
<feature type="transmembrane region" description="Helical" evidence="18">
    <location>
        <begin position="402"/>
        <end position="419"/>
    </location>
</feature>
<evidence type="ECO:0000256" key="4">
    <source>
        <dbReference type="ARBA" id="ARBA00022568"/>
    </source>
</evidence>
<feature type="compositionally biased region" description="Basic and acidic residues" evidence="17">
    <location>
        <begin position="780"/>
        <end position="795"/>
    </location>
</feature>
<dbReference type="SMART" id="SM01420">
    <property type="entry name" value="TRP_2"/>
    <property type="match status" value="1"/>
</dbReference>
<evidence type="ECO:0000256" key="5">
    <source>
        <dbReference type="ARBA" id="ARBA00022673"/>
    </source>
</evidence>
<feature type="transmembrane region" description="Helical" evidence="18">
    <location>
        <begin position="440"/>
        <end position="460"/>
    </location>
</feature>
<keyword evidence="9 18" id="KW-1133">Transmembrane helix</keyword>
<dbReference type="InterPro" id="IPR002110">
    <property type="entry name" value="Ankyrin_rpt"/>
</dbReference>
<keyword evidence="7" id="KW-0677">Repeat</keyword>
<keyword evidence="12 18" id="KW-0472">Membrane</keyword>
<feature type="transmembrane region" description="Helical" evidence="18">
    <location>
        <begin position="363"/>
        <end position="382"/>
    </location>
</feature>
<dbReference type="InterPro" id="IPR013555">
    <property type="entry name" value="TRP_dom"/>
</dbReference>
<dbReference type="PANTHER" id="PTHR10117">
    <property type="entry name" value="TRANSIENT RECEPTOR POTENTIAL CHANNEL"/>
    <property type="match status" value="1"/>
</dbReference>
<keyword evidence="2" id="KW-0813">Transport</keyword>
<evidence type="ECO:0000256" key="12">
    <source>
        <dbReference type="ARBA" id="ARBA00023136"/>
    </source>
</evidence>
<evidence type="ECO:0000256" key="6">
    <source>
        <dbReference type="ARBA" id="ARBA00022692"/>
    </source>
</evidence>
<keyword evidence="10" id="KW-0040">ANK repeat</keyword>
<dbReference type="SMART" id="SM00248">
    <property type="entry name" value="ANK"/>
    <property type="match status" value="2"/>
</dbReference>
<gene>
    <name evidence="20" type="primary">Trpc5</name>
    <name evidence="20" type="ORF">PTEBUR_R05979</name>
</gene>
<proteinExistence type="predicted"/>
<evidence type="ECO:0000256" key="18">
    <source>
        <dbReference type="SAM" id="Phobius"/>
    </source>
</evidence>
<comment type="caution">
    <text evidence="20">The sequence shown here is derived from an EMBL/GenBank/DDBJ whole genome shotgun (WGS) entry which is preliminary data.</text>
</comment>
<dbReference type="InterPro" id="IPR036770">
    <property type="entry name" value="Ankyrin_rpt-contain_sf"/>
</dbReference>
<evidence type="ECO:0000256" key="10">
    <source>
        <dbReference type="ARBA" id="ARBA00023043"/>
    </source>
</evidence>